<reference evidence="3 4" key="1">
    <citation type="submission" date="2019-07" db="EMBL/GenBank/DDBJ databases">
        <title>The pathways for chlorine oxyanion respiration interact through the shared metabolite chlorate.</title>
        <authorList>
            <person name="Barnum T.P."/>
            <person name="Cheng Y."/>
            <person name="Hill K.A."/>
            <person name="Lucas L.N."/>
            <person name="Carlson H.K."/>
            <person name="Coates J.D."/>
        </authorList>
    </citation>
    <scope>NUCLEOTIDE SEQUENCE [LARGE SCALE GENOMIC DNA]</scope>
    <source>
        <strain evidence="3 4">BK-1</strain>
    </source>
</reference>
<proteinExistence type="predicted"/>
<keyword evidence="2" id="KW-1133">Transmembrane helix</keyword>
<feature type="coiled-coil region" evidence="1">
    <location>
        <begin position="50"/>
        <end position="110"/>
    </location>
</feature>
<evidence type="ECO:0008006" key="5">
    <source>
        <dbReference type="Google" id="ProtNLM"/>
    </source>
</evidence>
<evidence type="ECO:0000256" key="1">
    <source>
        <dbReference type="SAM" id="Coils"/>
    </source>
</evidence>
<keyword evidence="1" id="KW-0175">Coiled coil</keyword>
<evidence type="ECO:0000256" key="2">
    <source>
        <dbReference type="SAM" id="Phobius"/>
    </source>
</evidence>
<feature type="transmembrane region" description="Helical" evidence="2">
    <location>
        <begin position="24"/>
        <end position="43"/>
    </location>
</feature>
<dbReference type="AlphaFoldDB" id="A0A558DS26"/>
<dbReference type="Proteomes" id="UP000316649">
    <property type="component" value="Unassembled WGS sequence"/>
</dbReference>
<dbReference type="RefSeq" id="WP_144358527.1">
    <property type="nucleotide sequence ID" value="NZ_VMNH01000007.1"/>
</dbReference>
<accession>A0A558DS26</accession>
<dbReference type="OrthoDB" id="9151209at2"/>
<name>A0A558DS26_9GAMM</name>
<keyword evidence="2" id="KW-0812">Transmembrane</keyword>
<sequence>MSIVSAKYTLLANRFDALTLRERLMILALLLAVMAGAWLNLLWDKETLIQSQIKSEVDQLSEQNDLLNAKLNGLVRQAEQDPNVAIRKEIEQAKQVIEQMEGRIKGTAEALIEPQEMAKLLERMLLSSDNLQLVRLSTVNTEALGTAKTKDEKSIEEGDEKSIKAAERNIFRHGFVVEFEGDYLSVLRYLQALEALPWQFFWDGIELSVTEYPVTRVKLQLHTLSLSEGWIGV</sequence>
<comment type="caution">
    <text evidence="3">The sequence shown here is derived from an EMBL/GenBank/DDBJ whole genome shotgun (WGS) entry which is preliminary data.</text>
</comment>
<dbReference type="EMBL" id="VMNH01000007">
    <property type="protein sequence ID" value="TVO75947.1"/>
    <property type="molecule type" value="Genomic_DNA"/>
</dbReference>
<organism evidence="3 4">
    <name type="scientific">Sedimenticola selenatireducens</name>
    <dbReference type="NCBI Taxonomy" id="191960"/>
    <lineage>
        <taxon>Bacteria</taxon>
        <taxon>Pseudomonadati</taxon>
        <taxon>Pseudomonadota</taxon>
        <taxon>Gammaproteobacteria</taxon>
        <taxon>Chromatiales</taxon>
        <taxon>Sedimenticolaceae</taxon>
        <taxon>Sedimenticola</taxon>
    </lineage>
</organism>
<protein>
    <recommendedName>
        <fullName evidence="5">MSHA biogenesis protein MshJ</fullName>
    </recommendedName>
</protein>
<keyword evidence="4" id="KW-1185">Reference proteome</keyword>
<keyword evidence="2" id="KW-0472">Membrane</keyword>
<evidence type="ECO:0000313" key="4">
    <source>
        <dbReference type="Proteomes" id="UP000316649"/>
    </source>
</evidence>
<evidence type="ECO:0000313" key="3">
    <source>
        <dbReference type="EMBL" id="TVO75947.1"/>
    </source>
</evidence>
<gene>
    <name evidence="3" type="ORF">FHP88_08070</name>
</gene>